<proteinExistence type="predicted"/>
<dbReference type="EC" id="2.7.13.3" evidence="2"/>
<dbReference type="InterPro" id="IPR000700">
    <property type="entry name" value="PAS-assoc_C"/>
</dbReference>
<dbReference type="PANTHER" id="PTHR43065:SF49">
    <property type="entry name" value="HISTIDINE KINASE"/>
    <property type="match status" value="1"/>
</dbReference>
<dbReference type="NCBIfam" id="TIGR00229">
    <property type="entry name" value="sensory_box"/>
    <property type="match status" value="3"/>
</dbReference>
<evidence type="ECO:0000259" key="11">
    <source>
        <dbReference type="PROSITE" id="PS50109"/>
    </source>
</evidence>
<dbReference type="SMART" id="SM00091">
    <property type="entry name" value="PAS"/>
    <property type="match status" value="3"/>
</dbReference>
<keyword evidence="7" id="KW-0067">ATP-binding</keyword>
<evidence type="ECO:0000256" key="6">
    <source>
        <dbReference type="ARBA" id="ARBA00022777"/>
    </source>
</evidence>
<dbReference type="InterPro" id="IPR003661">
    <property type="entry name" value="HisK_dim/P_dom"/>
</dbReference>
<evidence type="ECO:0000313" key="15">
    <source>
        <dbReference type="EMBL" id="MBW3098338.1"/>
    </source>
</evidence>
<dbReference type="PROSITE" id="PS50113">
    <property type="entry name" value="PAC"/>
    <property type="match status" value="2"/>
</dbReference>
<evidence type="ECO:0000256" key="7">
    <source>
        <dbReference type="ARBA" id="ARBA00022840"/>
    </source>
</evidence>
<keyword evidence="4" id="KW-0808">Transferase</keyword>
<keyword evidence="16" id="KW-1185">Reference proteome</keyword>
<gene>
    <name evidence="15" type="ORF">KY465_13715</name>
</gene>
<dbReference type="Pfam" id="PF13426">
    <property type="entry name" value="PAS_9"/>
    <property type="match status" value="1"/>
</dbReference>
<comment type="catalytic activity">
    <reaction evidence="1">
        <text>ATP + protein L-histidine = ADP + protein N-phospho-L-histidine.</text>
        <dbReference type="EC" id="2.7.13.3"/>
    </reaction>
</comment>
<keyword evidence="3 9" id="KW-0597">Phosphoprotein</keyword>
<keyword evidence="8" id="KW-0902">Two-component regulatory system</keyword>
<evidence type="ECO:0000256" key="10">
    <source>
        <dbReference type="SAM" id="Coils"/>
    </source>
</evidence>
<feature type="modified residue" description="4-aspartylphosphate" evidence="9">
    <location>
        <position position="873"/>
    </location>
</feature>
<organism evidence="15 16">
    <name type="scientific">Pseudohoeflea coraliihabitans</name>
    <dbReference type="NCBI Taxonomy" id="2860393"/>
    <lineage>
        <taxon>Bacteria</taxon>
        <taxon>Pseudomonadati</taxon>
        <taxon>Pseudomonadota</taxon>
        <taxon>Alphaproteobacteria</taxon>
        <taxon>Hyphomicrobiales</taxon>
        <taxon>Rhizobiaceae</taxon>
        <taxon>Pseudohoeflea</taxon>
    </lineage>
</organism>
<protein>
    <recommendedName>
        <fullName evidence="2">histidine kinase</fullName>
        <ecNumber evidence="2">2.7.13.3</ecNumber>
    </recommendedName>
</protein>
<reference evidence="15" key="1">
    <citation type="submission" date="2021-07" db="EMBL/GenBank/DDBJ databases">
        <title>Pseudohoeflea marina sp. nov. a polyhydroxyalcanoate-producing bacterium.</title>
        <authorList>
            <person name="Zheng W."/>
            <person name="Yu S."/>
            <person name="Huang Y."/>
        </authorList>
    </citation>
    <scope>NUCLEOTIDE SEQUENCE</scope>
    <source>
        <strain evidence="15">DP4N28-3</strain>
    </source>
</reference>
<dbReference type="SMART" id="SM00387">
    <property type="entry name" value="HATPase_c"/>
    <property type="match status" value="1"/>
</dbReference>
<dbReference type="Pfam" id="PF00989">
    <property type="entry name" value="PAS"/>
    <property type="match status" value="2"/>
</dbReference>
<dbReference type="SMART" id="SM00388">
    <property type="entry name" value="HisKA"/>
    <property type="match status" value="1"/>
</dbReference>
<dbReference type="PANTHER" id="PTHR43065">
    <property type="entry name" value="SENSOR HISTIDINE KINASE"/>
    <property type="match status" value="1"/>
</dbReference>
<feature type="domain" description="PAS" evidence="13">
    <location>
        <begin position="412"/>
        <end position="464"/>
    </location>
</feature>
<evidence type="ECO:0000256" key="3">
    <source>
        <dbReference type="ARBA" id="ARBA00022553"/>
    </source>
</evidence>
<evidence type="ECO:0000259" key="14">
    <source>
        <dbReference type="PROSITE" id="PS50113"/>
    </source>
</evidence>
<dbReference type="SMART" id="SM00086">
    <property type="entry name" value="PAC"/>
    <property type="match status" value="3"/>
</dbReference>
<feature type="modified residue" description="4-aspartylphosphate" evidence="9">
    <location>
        <position position="1012"/>
    </location>
</feature>
<keyword evidence="6" id="KW-0418">Kinase</keyword>
<comment type="caution">
    <text evidence="15">The sequence shown here is derived from an EMBL/GenBank/DDBJ whole genome shotgun (WGS) entry which is preliminary data.</text>
</comment>
<feature type="domain" description="PAC" evidence="14">
    <location>
        <begin position="490"/>
        <end position="542"/>
    </location>
</feature>
<evidence type="ECO:0000256" key="5">
    <source>
        <dbReference type="ARBA" id="ARBA00022741"/>
    </source>
</evidence>
<evidence type="ECO:0000256" key="2">
    <source>
        <dbReference type="ARBA" id="ARBA00012438"/>
    </source>
</evidence>
<dbReference type="Pfam" id="PF00072">
    <property type="entry name" value="Response_reg"/>
    <property type="match status" value="2"/>
</dbReference>
<dbReference type="PROSITE" id="PS50112">
    <property type="entry name" value="PAS"/>
    <property type="match status" value="3"/>
</dbReference>
<dbReference type="PROSITE" id="PS50110">
    <property type="entry name" value="RESPONSE_REGULATORY"/>
    <property type="match status" value="2"/>
</dbReference>
<dbReference type="SMART" id="SM00448">
    <property type="entry name" value="REC"/>
    <property type="match status" value="2"/>
</dbReference>
<keyword evidence="10" id="KW-0175">Coiled coil</keyword>
<evidence type="ECO:0000256" key="8">
    <source>
        <dbReference type="ARBA" id="ARBA00023012"/>
    </source>
</evidence>
<dbReference type="CDD" id="cd00130">
    <property type="entry name" value="PAS"/>
    <property type="match status" value="3"/>
</dbReference>
<dbReference type="InterPro" id="IPR001789">
    <property type="entry name" value="Sig_transdc_resp-reg_receiver"/>
</dbReference>
<dbReference type="InterPro" id="IPR003594">
    <property type="entry name" value="HATPase_dom"/>
</dbReference>
<evidence type="ECO:0000256" key="9">
    <source>
        <dbReference type="PROSITE-ProRule" id="PRU00169"/>
    </source>
</evidence>
<dbReference type="InterPro" id="IPR001610">
    <property type="entry name" value="PAC"/>
</dbReference>
<keyword evidence="5" id="KW-0547">Nucleotide-binding</keyword>
<feature type="domain" description="Response regulatory" evidence="12">
    <location>
        <begin position="823"/>
        <end position="939"/>
    </location>
</feature>
<sequence>MTENTEGSLTTRFASIVEHCEDAIISLALDGTVTSWNQGATKLFGYDAETMVGVSITKIIPEERHAEEDAILSNIRQGQNVSHFETKRLAKDGRALDISLTVSPIKDENGTIVGASKIARDISARKGYEAARQKLIECARLVGRPFLDAVVEALAEALQVRWVLLCDLHPQNPKRARVISAWSDGRAQEYFEYDLQGTPCANVLGDDICFYPRDVADLFPDDPLLGEMGAESYLGVPLRSADGGNLGLLAVLNDKPINEELLPRETLELFAGRAAAEMQRLVTASTNERLGRIVEDAANETYVFDTETLKFILVNRGARENLGYAMEEMRALTPLDIKPLMTAESFERLLWPLRTGEKSVQQFETVHRRKDGSEYNVLVSIQLLQDDDRPVFFAATEDTTARDVAVRALKEVSQRLDTILDNTTMSVFLMDDRQECVYMNPAAERLTGYAFEETRGRPLHDVIHHTYPDGRPFPLHECAIDRAFPEENQVQGEETFIHKDGTFYPVAFTASPIRDDTGKAVGTVIEVREITEEIKAREAMTNFNAALKMRVEEAVAERSVIEEQLRQSQKLEALGKLTGGVAHDFNNLLQVISGNLQLLMRDVADHPRAQQRVQNAMAGVDRGARLASHLLAFGRKQPLTPKPVNLGGLVSGMDDLLQRALGEGIEVVTEIAENLWNSLADESQVENALLNLAINARDAMQGHGKLTIKVSNAYLDKRYARQHSDVKPGEYVKIEMSDTGCGISSDILDQVFEPFFTTKPPGEGSGLGLSMVYGLTKQSGGHISLDSEVGQGATFCIYLPRTTQAEEVKTPASTGPVCGGAETILVVEDDEEVRATVVEMLSELGYRVLHARDAASGLAIVESGAPIDLLFTDFVMPGPLRSQELARRAQDRIPGLAVLFTSGYMEGAIAENGRDDAEIDLLRKPYTRDELAQRLRAHLDRKQSTPQATLAASPTPLNGAGLKILLVEDEPLIRMTGSDMLADLGHTVFEAGTAPEALRTLDSEKIDVLITDLGLPGMSGACLVSKVRDRWPSMRIVIASGYGGPDEYGGEDLGSDVAWLAKPYQSEDFRRVLEPENAQ</sequence>
<evidence type="ECO:0000256" key="4">
    <source>
        <dbReference type="ARBA" id="ARBA00022679"/>
    </source>
</evidence>
<dbReference type="EMBL" id="JAHWQX010000003">
    <property type="protein sequence ID" value="MBW3098338.1"/>
    <property type="molecule type" value="Genomic_DNA"/>
</dbReference>
<name>A0ABS6WQV8_9HYPH</name>
<feature type="domain" description="PAS" evidence="13">
    <location>
        <begin position="286"/>
        <end position="329"/>
    </location>
</feature>
<dbReference type="InterPro" id="IPR005467">
    <property type="entry name" value="His_kinase_dom"/>
</dbReference>
<dbReference type="InterPro" id="IPR000014">
    <property type="entry name" value="PAS"/>
</dbReference>
<evidence type="ECO:0000259" key="12">
    <source>
        <dbReference type="PROSITE" id="PS50110"/>
    </source>
</evidence>
<dbReference type="Proteomes" id="UP001430804">
    <property type="component" value="Unassembled WGS sequence"/>
</dbReference>
<dbReference type="Pfam" id="PF01590">
    <property type="entry name" value="GAF"/>
    <property type="match status" value="1"/>
</dbReference>
<feature type="domain" description="Histidine kinase" evidence="11">
    <location>
        <begin position="580"/>
        <end position="803"/>
    </location>
</feature>
<dbReference type="InterPro" id="IPR003018">
    <property type="entry name" value="GAF"/>
</dbReference>
<feature type="coiled-coil region" evidence="10">
    <location>
        <begin position="544"/>
        <end position="571"/>
    </location>
</feature>
<dbReference type="CDD" id="cd00082">
    <property type="entry name" value="HisKA"/>
    <property type="match status" value="1"/>
</dbReference>
<dbReference type="PROSITE" id="PS50109">
    <property type="entry name" value="HIS_KIN"/>
    <property type="match status" value="1"/>
</dbReference>
<feature type="domain" description="Response regulatory" evidence="12">
    <location>
        <begin position="963"/>
        <end position="1077"/>
    </location>
</feature>
<evidence type="ECO:0000259" key="13">
    <source>
        <dbReference type="PROSITE" id="PS50112"/>
    </source>
</evidence>
<accession>A0ABS6WQV8</accession>
<dbReference type="RefSeq" id="WP_219202282.1">
    <property type="nucleotide sequence ID" value="NZ_JAHWQX010000003.1"/>
</dbReference>
<dbReference type="Pfam" id="PF02518">
    <property type="entry name" value="HATPase_c"/>
    <property type="match status" value="1"/>
</dbReference>
<evidence type="ECO:0000256" key="1">
    <source>
        <dbReference type="ARBA" id="ARBA00000085"/>
    </source>
</evidence>
<dbReference type="InterPro" id="IPR013767">
    <property type="entry name" value="PAS_fold"/>
</dbReference>
<feature type="domain" description="PAS" evidence="13">
    <location>
        <begin position="9"/>
        <end position="78"/>
    </location>
</feature>
<evidence type="ECO:0000313" key="16">
    <source>
        <dbReference type="Proteomes" id="UP001430804"/>
    </source>
</evidence>
<feature type="domain" description="PAC" evidence="14">
    <location>
        <begin position="82"/>
        <end position="134"/>
    </location>
</feature>